<dbReference type="EMBL" id="JZEX01000199">
    <property type="protein sequence ID" value="KKB06790.1"/>
    <property type="molecule type" value="Genomic_DNA"/>
</dbReference>
<proteinExistence type="predicted"/>
<dbReference type="AlphaFoldDB" id="A0A0F5FDY4"/>
<gene>
    <name evidence="1" type="ORF">VE25_21015</name>
</gene>
<dbReference type="Proteomes" id="UP000033632">
    <property type="component" value="Unassembled WGS sequence"/>
</dbReference>
<sequence length="179" mass="20080">MLSRSIRWRTLDGDGLEHLLITEEADGIFARGVIVSENERRFAASYTVSLSLDWLFREVDIETVEGTRLNLTRDPLGNWTADGIALPELGGCVDIDMSASAFTNSLPIRRVGMQVNEPQRFDMAWIPLDTLKPFPDGQIYTALGEGTYRYQSEASGFEGRITVDSDGLILKYDPLFERV</sequence>
<comment type="caution">
    <text evidence="1">The sequence shown here is derived from an EMBL/GenBank/DDBJ whole genome shotgun (WGS) entry which is preliminary data.</text>
</comment>
<dbReference type="RefSeq" id="WP_046110637.1">
    <property type="nucleotide sequence ID" value="NZ_JZEX01000199.1"/>
</dbReference>
<keyword evidence="2" id="KW-1185">Reference proteome</keyword>
<dbReference type="Pfam" id="PF06475">
    <property type="entry name" value="Glycolipid_bind"/>
    <property type="match status" value="1"/>
</dbReference>
<dbReference type="InterPro" id="IPR009467">
    <property type="entry name" value="Glycolipid-bd_prot_put"/>
</dbReference>
<protein>
    <submittedName>
        <fullName evidence="1">Uncharacterized protein</fullName>
    </submittedName>
</protein>
<dbReference type="PATRIC" id="fig|443610.3.peg.2531"/>
<reference evidence="1 2" key="1">
    <citation type="submission" date="2015-03" db="EMBL/GenBank/DDBJ databases">
        <authorList>
            <person name="Hassan Y.I."/>
            <person name="Lepp D."/>
            <person name="Li X.-Z."/>
            <person name="Zhou T."/>
        </authorList>
    </citation>
    <scope>NUCLEOTIDE SEQUENCE [LARGE SCALE GENOMIC DNA]</scope>
    <source>
        <strain evidence="1 2">BD-c194</strain>
    </source>
</reference>
<evidence type="ECO:0000313" key="2">
    <source>
        <dbReference type="Proteomes" id="UP000033632"/>
    </source>
</evidence>
<organism evidence="1 2">
    <name type="scientific">Devosia geojensis</name>
    <dbReference type="NCBI Taxonomy" id="443610"/>
    <lineage>
        <taxon>Bacteria</taxon>
        <taxon>Pseudomonadati</taxon>
        <taxon>Pseudomonadota</taxon>
        <taxon>Alphaproteobacteria</taxon>
        <taxon>Hyphomicrobiales</taxon>
        <taxon>Devosiaceae</taxon>
        <taxon>Devosia</taxon>
    </lineage>
</organism>
<dbReference type="SUPFAM" id="SSF159275">
    <property type="entry name" value="PA1994-like"/>
    <property type="match status" value="1"/>
</dbReference>
<accession>A0A0F5FDY4</accession>
<name>A0A0F5FDY4_9HYPH</name>
<dbReference type="OrthoDB" id="7347529at2"/>
<dbReference type="STRING" id="443610.VE25_21015"/>
<evidence type="ECO:0000313" key="1">
    <source>
        <dbReference type="EMBL" id="KKB06790.1"/>
    </source>
</evidence>